<name>I9N1L7_RHILT</name>
<gene>
    <name evidence="1" type="ORF">Rleg9DRAFT_0531</name>
</gene>
<evidence type="ECO:0000313" key="2">
    <source>
        <dbReference type="Proteomes" id="UP000005092"/>
    </source>
</evidence>
<protein>
    <submittedName>
        <fullName evidence="1">Uncharacterized protein</fullName>
    </submittedName>
</protein>
<sequence>MRWKIRRPDGARICASSRSAKPWLMMRLQRCFAYHKGDVQAAIGTLLGDIRHLRWQLVLTEGAMGRGIVRGWRPSYDRDYA</sequence>
<dbReference type="Proteomes" id="UP000005092">
    <property type="component" value="Unassembled WGS sequence"/>
</dbReference>
<proteinExistence type="predicted"/>
<dbReference type="HOGENOM" id="CLU_2540174_0_0_5"/>
<dbReference type="EMBL" id="JH719382">
    <property type="protein sequence ID" value="EJB01784.1"/>
    <property type="molecule type" value="Genomic_DNA"/>
</dbReference>
<evidence type="ECO:0000313" key="1">
    <source>
        <dbReference type="EMBL" id="EJB01784.1"/>
    </source>
</evidence>
<reference evidence="1 2" key="1">
    <citation type="submission" date="2012-02" db="EMBL/GenBank/DDBJ databases">
        <title>Improved High-Quality Draft Sequence of Rhizobium leguminosarum bv. trifolii WSM597.</title>
        <authorList>
            <consortium name="US DOE Joint Genome Institute"/>
            <person name="Lucas S."/>
            <person name="Han J."/>
            <person name="Lapidus A."/>
            <person name="Cheng J.-F."/>
            <person name="Goodwin L."/>
            <person name="Pitluck S."/>
            <person name="Peters L."/>
            <person name="Ovchinnikova G."/>
            <person name="Held B."/>
            <person name="Detter J.C."/>
            <person name="Han C."/>
            <person name="Tapia R."/>
            <person name="Land M."/>
            <person name="Hauser L."/>
            <person name="Kyrpides N."/>
            <person name="Ivanova N."/>
            <person name="Pagani I."/>
            <person name="Brau L."/>
            <person name="Yates R."/>
            <person name="O'Hara G."/>
            <person name="Rui T."/>
            <person name="Howieson J."/>
            <person name="Reeve W."/>
            <person name="Woyke T."/>
        </authorList>
    </citation>
    <scope>NUCLEOTIDE SEQUENCE [LARGE SCALE GENOMIC DNA]</scope>
    <source>
        <strain evidence="1 2">WSM597</strain>
    </source>
</reference>
<organism evidence="1 2">
    <name type="scientific">Rhizobium leguminosarum bv. trifolii WSM597</name>
    <dbReference type="NCBI Taxonomy" id="754764"/>
    <lineage>
        <taxon>Bacteria</taxon>
        <taxon>Pseudomonadati</taxon>
        <taxon>Pseudomonadota</taxon>
        <taxon>Alphaproteobacteria</taxon>
        <taxon>Hyphomicrobiales</taxon>
        <taxon>Rhizobiaceae</taxon>
        <taxon>Rhizobium/Agrobacterium group</taxon>
        <taxon>Rhizobium</taxon>
    </lineage>
</organism>
<dbReference type="AlphaFoldDB" id="I9N1L7"/>
<accession>I9N1L7</accession>